<evidence type="ECO:0000313" key="2">
    <source>
        <dbReference type="EMBL" id="KFB40329.1"/>
    </source>
</evidence>
<protein>
    <submittedName>
        <fullName evidence="2">AGAP007275-PA-like protein</fullName>
    </submittedName>
</protein>
<dbReference type="AlphaFoldDB" id="A0A084VQT5"/>
<evidence type="ECO:0000256" key="1">
    <source>
        <dbReference type="SAM" id="SignalP"/>
    </source>
</evidence>
<dbReference type="VEuPathDB" id="VectorBase:ASIS010289"/>
<dbReference type="OMA" id="LLICMEL"/>
<dbReference type="EMBL" id="ATLV01015320">
    <property type="status" value="NOT_ANNOTATED_CDS"/>
    <property type="molecule type" value="Genomic_DNA"/>
</dbReference>
<dbReference type="VEuPathDB" id="VectorBase:ASIC007819"/>
<dbReference type="OrthoDB" id="7740195at2759"/>
<name>A0A084VQT5_ANOSI</name>
<dbReference type="EnsemblMetazoa" id="ASIC007819-RA">
    <property type="protein sequence ID" value="ASIC007819-PA"/>
    <property type="gene ID" value="ASIC007819"/>
</dbReference>
<evidence type="ECO:0000313" key="3">
    <source>
        <dbReference type="EnsemblMetazoa" id="ASIC007819-PA"/>
    </source>
</evidence>
<feature type="signal peptide" evidence="1">
    <location>
        <begin position="1"/>
        <end position="19"/>
    </location>
</feature>
<sequence length="509" mass="54754">MNRLVLAFGIVCLLQGLSAAPQPQYGLSISIKNSDKIADVVTAVASIEASFNIALYTPTSGYTKLTTTEGVLSNIKNALSDKIIPILSGYGSLVAANDGDVNTAFSAIISAIGDAKDYLVGSEVTGFSTTLNGLQYDGITDQFEDQLLRIKTGVANLETQVLNVKDKITQAVAAAGSDPVTDAILRSKLTLSDMYNFLEAASNLKAYLPLYEYIIESTDDNVETADGYINSLQGLLSSTASAAISGYIGDIAEITSSIITTLNSGFTEIYSAYSGIEDAVDDMPKTKAATDYPALASILSLLTGTFADGALSSIRSPFYMKVGAYMSAIGTFVTTKATPIVAKDNSLVQLLVDTLMGNLEYGRYCYHKYKDLVENLLSQGTDDGYLCVDKEYIRLLHLQDTLSLILDLLEFDYENIEAELDVCESTGITVAQNNECIKALTGYYESLKAATEKKRDLVYKLASGEIVASKNRLLICMELVFIDFSVKQVDLLTTDLENCAEDGPTGTDE</sequence>
<evidence type="ECO:0000313" key="4">
    <source>
        <dbReference type="Proteomes" id="UP000030765"/>
    </source>
</evidence>
<feature type="chain" id="PRO_5001783777" evidence="1">
    <location>
        <begin position="20"/>
        <end position="509"/>
    </location>
</feature>
<proteinExistence type="predicted"/>
<dbReference type="EMBL" id="KE525006">
    <property type="protein sequence ID" value="KFB40329.1"/>
    <property type="molecule type" value="Genomic_DNA"/>
</dbReference>
<accession>A0A084VQT5</accession>
<organism evidence="2">
    <name type="scientific">Anopheles sinensis</name>
    <name type="common">Mosquito</name>
    <dbReference type="NCBI Taxonomy" id="74873"/>
    <lineage>
        <taxon>Eukaryota</taxon>
        <taxon>Metazoa</taxon>
        <taxon>Ecdysozoa</taxon>
        <taxon>Arthropoda</taxon>
        <taxon>Hexapoda</taxon>
        <taxon>Insecta</taxon>
        <taxon>Pterygota</taxon>
        <taxon>Neoptera</taxon>
        <taxon>Endopterygota</taxon>
        <taxon>Diptera</taxon>
        <taxon>Nematocera</taxon>
        <taxon>Culicoidea</taxon>
        <taxon>Culicidae</taxon>
        <taxon>Anophelinae</taxon>
        <taxon>Anopheles</taxon>
    </lineage>
</organism>
<gene>
    <name evidence="2" type="ORF">ZHAS_00007819</name>
</gene>
<keyword evidence="1" id="KW-0732">Signal</keyword>
<dbReference type="Proteomes" id="UP000030765">
    <property type="component" value="Unassembled WGS sequence"/>
</dbReference>
<reference evidence="3" key="2">
    <citation type="submission" date="2020-05" db="UniProtKB">
        <authorList>
            <consortium name="EnsemblMetazoa"/>
        </authorList>
    </citation>
    <scope>IDENTIFICATION</scope>
</reference>
<reference evidence="2 4" key="1">
    <citation type="journal article" date="2014" name="BMC Genomics">
        <title>Genome sequence of Anopheles sinensis provides insight into genetics basis of mosquito competence for malaria parasites.</title>
        <authorList>
            <person name="Zhou D."/>
            <person name="Zhang D."/>
            <person name="Ding G."/>
            <person name="Shi L."/>
            <person name="Hou Q."/>
            <person name="Ye Y."/>
            <person name="Xu Y."/>
            <person name="Zhou H."/>
            <person name="Xiong C."/>
            <person name="Li S."/>
            <person name="Yu J."/>
            <person name="Hong S."/>
            <person name="Yu X."/>
            <person name="Zou P."/>
            <person name="Chen C."/>
            <person name="Chang X."/>
            <person name="Wang W."/>
            <person name="Lv Y."/>
            <person name="Sun Y."/>
            <person name="Ma L."/>
            <person name="Shen B."/>
            <person name="Zhu C."/>
        </authorList>
    </citation>
    <scope>NUCLEOTIDE SEQUENCE [LARGE SCALE GENOMIC DNA]</scope>
</reference>
<keyword evidence="4" id="KW-1185">Reference proteome</keyword>